<keyword evidence="6 11" id="KW-0812">Transmembrane</keyword>
<dbReference type="Proteomes" id="UP001069090">
    <property type="component" value="Unassembled WGS sequence"/>
</dbReference>
<comment type="function">
    <text evidence="11">Involved in protein export. Participates in an early event of protein translocation.</text>
</comment>
<evidence type="ECO:0000313" key="14">
    <source>
        <dbReference type="Proteomes" id="UP001069090"/>
    </source>
</evidence>
<dbReference type="NCBIfam" id="TIGR00810">
    <property type="entry name" value="secG"/>
    <property type="match status" value="1"/>
</dbReference>
<organism evidence="13 14">
    <name type="scientific">Dasania phycosphaerae</name>
    <dbReference type="NCBI Taxonomy" id="2950436"/>
    <lineage>
        <taxon>Bacteria</taxon>
        <taxon>Pseudomonadati</taxon>
        <taxon>Pseudomonadota</taxon>
        <taxon>Gammaproteobacteria</taxon>
        <taxon>Cellvibrionales</taxon>
        <taxon>Spongiibacteraceae</taxon>
        <taxon>Dasania</taxon>
    </lineage>
</organism>
<dbReference type="GO" id="GO:0009306">
    <property type="term" value="P:protein secretion"/>
    <property type="evidence" value="ECO:0007669"/>
    <property type="project" value="UniProtKB-UniRule"/>
</dbReference>
<keyword evidence="8 11" id="KW-1133">Transmembrane helix</keyword>
<evidence type="ECO:0000256" key="10">
    <source>
        <dbReference type="ARBA" id="ARBA00023136"/>
    </source>
</evidence>
<accession>A0A9J6RH46</accession>
<comment type="similarity">
    <text evidence="2 11">Belongs to the SecG family.</text>
</comment>
<evidence type="ECO:0000313" key="13">
    <source>
        <dbReference type="EMBL" id="MCZ0863666.1"/>
    </source>
</evidence>
<dbReference type="GO" id="GO:0065002">
    <property type="term" value="P:intracellular protein transmembrane transport"/>
    <property type="evidence" value="ECO:0007669"/>
    <property type="project" value="TreeGrafter"/>
</dbReference>
<evidence type="ECO:0000256" key="6">
    <source>
        <dbReference type="ARBA" id="ARBA00022692"/>
    </source>
</evidence>
<name>A0A9J6RH46_9GAMM</name>
<dbReference type="AlphaFoldDB" id="A0A9J6RH46"/>
<evidence type="ECO:0000256" key="8">
    <source>
        <dbReference type="ARBA" id="ARBA00022989"/>
    </source>
</evidence>
<dbReference type="PANTHER" id="PTHR34182">
    <property type="entry name" value="PROTEIN-EXPORT MEMBRANE PROTEIN SECG"/>
    <property type="match status" value="1"/>
</dbReference>
<protein>
    <recommendedName>
        <fullName evidence="3 11">Protein-export membrane protein SecG</fullName>
    </recommendedName>
</protein>
<dbReference type="Pfam" id="PF03840">
    <property type="entry name" value="SecG"/>
    <property type="match status" value="1"/>
</dbReference>
<comment type="caution">
    <text evidence="13">The sequence shown here is derived from an EMBL/GenBank/DDBJ whole genome shotgun (WGS) entry which is preliminary data.</text>
</comment>
<gene>
    <name evidence="13" type="primary">secG</name>
    <name evidence="13" type="ORF">O0V09_00550</name>
</gene>
<evidence type="ECO:0000256" key="5">
    <source>
        <dbReference type="ARBA" id="ARBA00022475"/>
    </source>
</evidence>
<dbReference type="GO" id="GO:0005886">
    <property type="term" value="C:plasma membrane"/>
    <property type="evidence" value="ECO:0007669"/>
    <property type="project" value="UniProtKB-SubCell"/>
</dbReference>
<evidence type="ECO:0000256" key="2">
    <source>
        <dbReference type="ARBA" id="ARBA00008445"/>
    </source>
</evidence>
<evidence type="ECO:0000256" key="4">
    <source>
        <dbReference type="ARBA" id="ARBA00022448"/>
    </source>
</evidence>
<evidence type="ECO:0000256" key="7">
    <source>
        <dbReference type="ARBA" id="ARBA00022927"/>
    </source>
</evidence>
<dbReference type="EMBL" id="JAPTGG010000001">
    <property type="protein sequence ID" value="MCZ0863666.1"/>
    <property type="molecule type" value="Genomic_DNA"/>
</dbReference>
<evidence type="ECO:0000256" key="12">
    <source>
        <dbReference type="SAM" id="MobiDB-lite"/>
    </source>
</evidence>
<keyword evidence="9 11" id="KW-0811">Translocation</keyword>
<keyword evidence="14" id="KW-1185">Reference proteome</keyword>
<keyword evidence="10 11" id="KW-0472">Membrane</keyword>
<evidence type="ECO:0000256" key="11">
    <source>
        <dbReference type="RuleBase" id="RU365087"/>
    </source>
</evidence>
<comment type="caution">
    <text evidence="11">Lacks conserved residue(s) required for the propagation of feature annotation.</text>
</comment>
<feature type="region of interest" description="Disordered" evidence="12">
    <location>
        <begin position="95"/>
        <end position="130"/>
    </location>
</feature>
<keyword evidence="5 11" id="KW-1003">Cell membrane</keyword>
<evidence type="ECO:0000256" key="3">
    <source>
        <dbReference type="ARBA" id="ARBA00017876"/>
    </source>
</evidence>
<reference evidence="13 14" key="1">
    <citation type="submission" date="2022-12" db="EMBL/GenBank/DDBJ databases">
        <title>Dasania phycosphaerae sp. nov., isolated from particulate material of the south coast of Korea.</title>
        <authorList>
            <person name="Jiang Y."/>
        </authorList>
    </citation>
    <scope>NUCLEOTIDE SEQUENCE [LARGE SCALE GENOMIC DNA]</scope>
    <source>
        <strain evidence="13 14">GY-19</strain>
    </source>
</reference>
<keyword evidence="4 11" id="KW-0813">Transport</keyword>
<dbReference type="GO" id="GO:0043952">
    <property type="term" value="P:protein transport by the Sec complex"/>
    <property type="evidence" value="ECO:0007669"/>
    <property type="project" value="TreeGrafter"/>
</dbReference>
<evidence type="ECO:0000256" key="9">
    <source>
        <dbReference type="ARBA" id="ARBA00023010"/>
    </source>
</evidence>
<sequence length="130" mass="12970">MEQLILIFHVLAALGIIGLILIQQGKGASMGASFGSGASQTIMGSQGGGNLLTKGTSILATLFFVTSFALAVVAKDKAMSVGIADMPVPAVVESSEAEMPVAEDSDIPAMGASDTSSDMPAAAEDIPAGN</sequence>
<evidence type="ECO:0000256" key="1">
    <source>
        <dbReference type="ARBA" id="ARBA00004651"/>
    </source>
</evidence>
<dbReference type="PRINTS" id="PR01651">
    <property type="entry name" value="SECGEXPORT"/>
</dbReference>
<dbReference type="PANTHER" id="PTHR34182:SF1">
    <property type="entry name" value="PROTEIN-EXPORT MEMBRANE PROTEIN SECG"/>
    <property type="match status" value="1"/>
</dbReference>
<comment type="subcellular location">
    <subcellularLocation>
        <location evidence="1 11">Cell membrane</location>
        <topology evidence="1 11">Multi-pass membrane protein</topology>
    </subcellularLocation>
</comment>
<dbReference type="InterPro" id="IPR004692">
    <property type="entry name" value="SecG"/>
</dbReference>
<keyword evidence="7 11" id="KW-0653">Protein transport</keyword>
<feature type="transmembrane region" description="Helical" evidence="11">
    <location>
        <begin position="51"/>
        <end position="73"/>
    </location>
</feature>
<dbReference type="RefSeq" id="WP_258329816.1">
    <property type="nucleotide sequence ID" value="NZ_JAPTGG010000001.1"/>
</dbReference>
<proteinExistence type="inferred from homology"/>
<dbReference type="GO" id="GO:0015450">
    <property type="term" value="F:protein-transporting ATPase activity"/>
    <property type="evidence" value="ECO:0007669"/>
    <property type="project" value="UniProtKB-UniRule"/>
</dbReference>